<dbReference type="AlphaFoldDB" id="A0A1Q8HZZ2"/>
<dbReference type="Proteomes" id="UP000185736">
    <property type="component" value="Unassembled WGS sequence"/>
</dbReference>
<dbReference type="EMBL" id="MSGO01000036">
    <property type="protein sequence ID" value="OLL14425.1"/>
    <property type="molecule type" value="Genomic_DNA"/>
</dbReference>
<gene>
    <name evidence="3" type="ORF">BKH32_08055</name>
</gene>
<evidence type="ECO:0000259" key="2">
    <source>
        <dbReference type="Pfam" id="PF13399"/>
    </source>
</evidence>
<keyword evidence="1" id="KW-1133">Transmembrane helix</keyword>
<organism evidence="3 4">
    <name type="scientific">Actinomyces oris</name>
    <dbReference type="NCBI Taxonomy" id="544580"/>
    <lineage>
        <taxon>Bacteria</taxon>
        <taxon>Bacillati</taxon>
        <taxon>Actinomycetota</taxon>
        <taxon>Actinomycetes</taxon>
        <taxon>Actinomycetales</taxon>
        <taxon>Actinomycetaceae</taxon>
        <taxon>Actinomyces</taxon>
    </lineage>
</organism>
<name>A0A1Q8HZZ2_9ACTO</name>
<dbReference type="InterPro" id="IPR027381">
    <property type="entry name" value="LytR/CpsA/Psr_C"/>
</dbReference>
<keyword evidence="1" id="KW-0472">Membrane</keyword>
<accession>A0A1Q8HZZ2</accession>
<dbReference type="Pfam" id="PF13399">
    <property type="entry name" value="LytR_C"/>
    <property type="match status" value="1"/>
</dbReference>
<evidence type="ECO:0000313" key="4">
    <source>
        <dbReference type="Proteomes" id="UP000185736"/>
    </source>
</evidence>
<evidence type="ECO:0000313" key="3">
    <source>
        <dbReference type="EMBL" id="OLL14425.1"/>
    </source>
</evidence>
<evidence type="ECO:0000256" key="1">
    <source>
        <dbReference type="SAM" id="Phobius"/>
    </source>
</evidence>
<feature type="transmembrane region" description="Helical" evidence="1">
    <location>
        <begin position="21"/>
        <end position="48"/>
    </location>
</feature>
<proteinExistence type="predicted"/>
<feature type="domain" description="LytR/CpsA/Psr regulator C-terminal" evidence="2">
    <location>
        <begin position="81"/>
        <end position="168"/>
    </location>
</feature>
<comment type="caution">
    <text evidence="3">The sequence shown here is derived from an EMBL/GenBank/DDBJ whole genome shotgun (WGS) entry which is preliminary data.</text>
</comment>
<dbReference type="Gene3D" id="3.30.70.2390">
    <property type="match status" value="1"/>
</dbReference>
<reference evidence="3 4" key="1">
    <citation type="submission" date="2016-12" db="EMBL/GenBank/DDBJ databases">
        <title>Genomic comparison of strains in the 'Actinomyces naeslundii' group.</title>
        <authorList>
            <person name="Mughal S.R."/>
            <person name="Do T."/>
            <person name="Gilbert S.C."/>
            <person name="Witherden E.A."/>
            <person name="Didelot X."/>
            <person name="Beighton D."/>
        </authorList>
    </citation>
    <scope>NUCLEOTIDE SEQUENCE [LARGE SCALE GENOMIC DNA]</scope>
    <source>
        <strain evidence="3 4">S64C</strain>
    </source>
</reference>
<sequence length="205" mass="21529">MSSPADPRTEYRRHMQHRQATVIGTILAVMVVAVAVSLLVSLGILPAYNPGFSQPKSTATYVPQPCPPSGAKTVDVTAIEKINVYNGSETVGLAATVQQELEEAGLTVTSANDWPGGIYSGEVQIMASKGGLINAYSLAQIFPKSTVQLDNSLSDNDTTVSVVLGKEYLQNALKSDEIKLLGAGKPITAPSDCVPVDKAATKKPS</sequence>
<protein>
    <submittedName>
        <fullName evidence="3">LytR family transcriptional regulator</fullName>
    </submittedName>
</protein>
<keyword evidence="1" id="KW-0812">Transmembrane</keyword>